<dbReference type="EMBL" id="BMXY01000003">
    <property type="protein sequence ID" value="GGZ68205.1"/>
    <property type="molecule type" value="Genomic_DNA"/>
</dbReference>
<feature type="region of interest" description="Disordered" evidence="1">
    <location>
        <begin position="28"/>
        <end position="64"/>
    </location>
</feature>
<keyword evidence="2" id="KW-0732">Signal</keyword>
<evidence type="ECO:0000256" key="1">
    <source>
        <dbReference type="SAM" id="MobiDB-lite"/>
    </source>
</evidence>
<evidence type="ECO:0000313" key="5">
    <source>
        <dbReference type="Proteomes" id="UP000643403"/>
    </source>
</evidence>
<dbReference type="Proteomes" id="UP000643403">
    <property type="component" value="Unassembled WGS sequence"/>
</dbReference>
<dbReference type="InterPro" id="IPR025419">
    <property type="entry name" value="DUF4142"/>
</dbReference>
<keyword evidence="5" id="KW-1185">Reference proteome</keyword>
<evidence type="ECO:0000313" key="4">
    <source>
        <dbReference type="EMBL" id="GGZ68205.1"/>
    </source>
</evidence>
<gene>
    <name evidence="4" type="ORF">GCM10008101_23130</name>
</gene>
<dbReference type="RefSeq" id="WP_189450097.1">
    <property type="nucleotide sequence ID" value="NZ_BMXY01000003.1"/>
</dbReference>
<sequence>MNTKTPLALAAAALVLFATTACNRNEDAAGGTNNTPAATADTAPADATATPDATGGTMPTGDAAAAAPSQTEALALVNVINDHEVKAAEQAKSKNVTGDVLAYANMMQAEHTKNMADTTALLDKNGGAPADTAAITAQKQKGEAERQQLASLDGDAYAKAYIDAMVADHADALGKLDSMLIPAATDDAVRQHLTTTRDHVKQHHDRAVEIQGKLGGTAGAPAAQ</sequence>
<comment type="caution">
    <text evidence="4">The sequence shown here is derived from an EMBL/GenBank/DDBJ whole genome shotgun (WGS) entry which is preliminary data.</text>
</comment>
<dbReference type="InterPro" id="IPR012347">
    <property type="entry name" value="Ferritin-like"/>
</dbReference>
<dbReference type="PROSITE" id="PS51257">
    <property type="entry name" value="PROKAR_LIPOPROTEIN"/>
    <property type="match status" value="1"/>
</dbReference>
<dbReference type="Gene3D" id="1.20.1260.10">
    <property type="match status" value="1"/>
</dbReference>
<evidence type="ECO:0000259" key="3">
    <source>
        <dbReference type="Pfam" id="PF13628"/>
    </source>
</evidence>
<dbReference type="PANTHER" id="PTHR38593">
    <property type="entry name" value="BLR2558 PROTEIN"/>
    <property type="match status" value="1"/>
</dbReference>
<dbReference type="Pfam" id="PF13628">
    <property type="entry name" value="DUF4142"/>
    <property type="match status" value="1"/>
</dbReference>
<feature type="chain" id="PRO_5045553609" description="DUF4142 domain-containing protein" evidence="2">
    <location>
        <begin position="24"/>
        <end position="224"/>
    </location>
</feature>
<dbReference type="PANTHER" id="PTHR38593:SF1">
    <property type="entry name" value="BLR2558 PROTEIN"/>
    <property type="match status" value="1"/>
</dbReference>
<feature type="domain" description="DUF4142" evidence="3">
    <location>
        <begin position="71"/>
        <end position="209"/>
    </location>
</feature>
<reference evidence="5" key="1">
    <citation type="journal article" date="2019" name="Int. J. Syst. Evol. Microbiol.">
        <title>The Global Catalogue of Microorganisms (GCM) 10K type strain sequencing project: providing services to taxonomists for standard genome sequencing and annotation.</title>
        <authorList>
            <consortium name="The Broad Institute Genomics Platform"/>
            <consortium name="The Broad Institute Genome Sequencing Center for Infectious Disease"/>
            <person name="Wu L."/>
            <person name="Ma J."/>
        </authorList>
    </citation>
    <scope>NUCLEOTIDE SEQUENCE [LARGE SCALE GENOMIC DNA]</scope>
    <source>
        <strain evidence="5">KCTC 22558</strain>
    </source>
</reference>
<feature type="signal peptide" evidence="2">
    <location>
        <begin position="1"/>
        <end position="23"/>
    </location>
</feature>
<protein>
    <recommendedName>
        <fullName evidence="3">DUF4142 domain-containing protein</fullName>
    </recommendedName>
</protein>
<accession>A0ABQ3C4X1</accession>
<evidence type="ECO:0000256" key="2">
    <source>
        <dbReference type="SAM" id="SignalP"/>
    </source>
</evidence>
<proteinExistence type="predicted"/>
<name>A0ABQ3C4X1_9GAMM</name>
<organism evidence="4 5">
    <name type="scientific">Cognatilysobacter xinjiangensis</name>
    <dbReference type="NCBI Taxonomy" id="546892"/>
    <lineage>
        <taxon>Bacteria</taxon>
        <taxon>Pseudomonadati</taxon>
        <taxon>Pseudomonadota</taxon>
        <taxon>Gammaproteobacteria</taxon>
        <taxon>Lysobacterales</taxon>
        <taxon>Lysobacteraceae</taxon>
        <taxon>Cognatilysobacter</taxon>
    </lineage>
</organism>